<proteinExistence type="predicted"/>
<dbReference type="AlphaFoldDB" id="A0A2N5SDU0"/>
<sequence>MYLSLQLATCLSSSIKPLSYPITVRANDSTIQTSAISLTGSTLPHSSAQVTEEISFFSPTTAAAALVKQHDTKSNLPSRRPPFSKRGILTEEEFLESLQGTTNQQSLQATCEGVLVINAVAPEIPDMSQQHRPYKPEVGRISYSLDSAGNLQLTSTTPTFTCGPITNFVSSNGTSVPPAKESKGHKVSQDPVQSVGAQLHCSQQPEAVGTDLMSPWQTITFYGSLFLQIEMKDNKCAKPAELVLDYSRCSYNATTNNGRLGSAIPCSWSTA</sequence>
<name>A0A2N5SDU0_9BASI</name>
<protein>
    <submittedName>
        <fullName evidence="1">Uncharacterized protein</fullName>
    </submittedName>
</protein>
<evidence type="ECO:0000313" key="3">
    <source>
        <dbReference type="Proteomes" id="UP000235392"/>
    </source>
</evidence>
<dbReference type="EMBL" id="PGCI01000208">
    <property type="protein sequence ID" value="PLW33970.1"/>
    <property type="molecule type" value="Genomic_DNA"/>
</dbReference>
<accession>A0A2N5SDU0</accession>
<reference evidence="1 3" key="1">
    <citation type="submission" date="2017-11" db="EMBL/GenBank/DDBJ databases">
        <title>De novo assembly and phasing of dikaryotic genomes from two isolates of Puccinia coronata f. sp. avenae, the causal agent of oat crown rust.</title>
        <authorList>
            <person name="Miller M.E."/>
            <person name="Zhang Y."/>
            <person name="Omidvar V."/>
            <person name="Sperschneider J."/>
            <person name="Schwessinger B."/>
            <person name="Raley C."/>
            <person name="Palmer J.M."/>
            <person name="Garnica D."/>
            <person name="Upadhyaya N."/>
            <person name="Rathjen J."/>
            <person name="Taylor J.M."/>
            <person name="Park R.F."/>
            <person name="Dodds P.N."/>
            <person name="Hirsch C.D."/>
            <person name="Kianian S.F."/>
            <person name="Figueroa M."/>
        </authorList>
    </citation>
    <scope>NUCLEOTIDE SEQUENCE [LARGE SCALE GENOMIC DNA]</scope>
    <source>
        <strain evidence="1">12SD80</strain>
    </source>
</reference>
<gene>
    <name evidence="2" type="ORF">PCASD_12342</name>
    <name evidence="1" type="ORF">PCASD_20213</name>
</gene>
<dbReference type="EMBL" id="PGCI01000924">
    <property type="protein sequence ID" value="PLW11412.1"/>
    <property type="molecule type" value="Genomic_DNA"/>
</dbReference>
<comment type="caution">
    <text evidence="1">The sequence shown here is derived from an EMBL/GenBank/DDBJ whole genome shotgun (WGS) entry which is preliminary data.</text>
</comment>
<evidence type="ECO:0000313" key="2">
    <source>
        <dbReference type="EMBL" id="PLW33970.1"/>
    </source>
</evidence>
<dbReference type="Proteomes" id="UP000235392">
    <property type="component" value="Unassembled WGS sequence"/>
</dbReference>
<evidence type="ECO:0000313" key="1">
    <source>
        <dbReference type="EMBL" id="PLW11412.1"/>
    </source>
</evidence>
<organism evidence="1 3">
    <name type="scientific">Puccinia coronata f. sp. avenae</name>
    <dbReference type="NCBI Taxonomy" id="200324"/>
    <lineage>
        <taxon>Eukaryota</taxon>
        <taxon>Fungi</taxon>
        <taxon>Dikarya</taxon>
        <taxon>Basidiomycota</taxon>
        <taxon>Pucciniomycotina</taxon>
        <taxon>Pucciniomycetes</taxon>
        <taxon>Pucciniales</taxon>
        <taxon>Pucciniaceae</taxon>
        <taxon>Puccinia</taxon>
    </lineage>
</organism>